<dbReference type="SUPFAM" id="SSF53474">
    <property type="entry name" value="alpha/beta-Hydrolases"/>
    <property type="match status" value="1"/>
</dbReference>
<dbReference type="Pfam" id="PF07176">
    <property type="entry name" value="DUF1400"/>
    <property type="match status" value="1"/>
</dbReference>
<evidence type="ECO:0000256" key="1">
    <source>
        <dbReference type="ARBA" id="ARBA00022801"/>
    </source>
</evidence>
<reference evidence="8 9" key="1">
    <citation type="journal article" date="2008" name="Proc. Natl. Acad. Sci. U.S.A.">
        <title>The genome of Cyanothece 51142, a unicellular diazotrophic cyanobacterium important in the marine nitrogen cycle.</title>
        <authorList>
            <person name="Welsh E.A."/>
            <person name="Liberton M."/>
            <person name="Stoeckel J."/>
            <person name="Loh T."/>
            <person name="Elvitigala T."/>
            <person name="Wang C."/>
            <person name="Wollam A."/>
            <person name="Fulton R.S."/>
            <person name="Clifton S.W."/>
            <person name="Jacobs J.M."/>
            <person name="Aurora R."/>
            <person name="Ghosh B.K."/>
            <person name="Sherman L.A."/>
            <person name="Smith R.D."/>
            <person name="Wilson R.K."/>
            <person name="Pakrasi H.B."/>
        </authorList>
    </citation>
    <scope>NUCLEOTIDE SEQUENCE [LARGE SCALE GENOMIC DNA]</scope>
    <source>
        <strain evidence="9">ATCC 51142 / BH68</strain>
    </source>
</reference>
<dbReference type="Proteomes" id="UP000001203">
    <property type="component" value="Chromosome circular"/>
</dbReference>
<dbReference type="STRING" id="43989.cce_0196"/>
<keyword evidence="3" id="KW-0443">Lipid metabolism</keyword>
<evidence type="ECO:0000256" key="5">
    <source>
        <dbReference type="SAM" id="SignalP"/>
    </source>
</evidence>
<dbReference type="PANTHER" id="PTHR10272:SF13">
    <property type="entry name" value="POLY(ETHYLENE TEREPHTHALATE) HYDROLASE"/>
    <property type="match status" value="1"/>
</dbReference>
<feature type="domain" description="DUF1400" evidence="7">
    <location>
        <begin position="31"/>
        <end position="158"/>
    </location>
</feature>
<evidence type="ECO:0000256" key="3">
    <source>
        <dbReference type="ARBA" id="ARBA00023098"/>
    </source>
</evidence>
<keyword evidence="9" id="KW-1185">Reference proteome</keyword>
<dbReference type="KEGG" id="cyt:cce_0196"/>
<evidence type="ECO:0000259" key="6">
    <source>
        <dbReference type="Pfam" id="PF00561"/>
    </source>
</evidence>
<dbReference type="HOGENOM" id="CLU_029435_0_0_3"/>
<dbReference type="EMBL" id="CP000806">
    <property type="protein sequence ID" value="ACB49547.1"/>
    <property type="molecule type" value="Genomic_DNA"/>
</dbReference>
<protein>
    <submittedName>
        <fullName evidence="8">Uncharacterized protein</fullName>
    </submittedName>
</protein>
<gene>
    <name evidence="8" type="ordered locus">cce_0196</name>
</gene>
<evidence type="ECO:0000256" key="2">
    <source>
        <dbReference type="ARBA" id="ARBA00022963"/>
    </source>
</evidence>
<keyword evidence="2" id="KW-0442">Lipid degradation</keyword>
<dbReference type="GO" id="GO:0016042">
    <property type="term" value="P:lipid catabolic process"/>
    <property type="evidence" value="ECO:0007669"/>
    <property type="project" value="UniProtKB-KW"/>
</dbReference>
<dbReference type="eggNOG" id="COG4188">
    <property type="taxonomic scope" value="Bacteria"/>
</dbReference>
<evidence type="ECO:0000256" key="4">
    <source>
        <dbReference type="SAM" id="MobiDB-lite"/>
    </source>
</evidence>
<organism evidence="8 9">
    <name type="scientific">Crocosphaera subtropica (strain ATCC 51142 / BH68)</name>
    <name type="common">Cyanothece sp. (strain ATCC 51142)</name>
    <dbReference type="NCBI Taxonomy" id="43989"/>
    <lineage>
        <taxon>Bacteria</taxon>
        <taxon>Bacillati</taxon>
        <taxon>Cyanobacteriota</taxon>
        <taxon>Cyanophyceae</taxon>
        <taxon>Oscillatoriophycideae</taxon>
        <taxon>Chroococcales</taxon>
        <taxon>Aphanothecaceae</taxon>
        <taxon>Crocosphaera</taxon>
        <taxon>Crocosphaera subtropica</taxon>
    </lineage>
</organism>
<feature type="compositionally biased region" description="Basic and acidic residues" evidence="4">
    <location>
        <begin position="184"/>
        <end position="193"/>
    </location>
</feature>
<evidence type="ECO:0000313" key="9">
    <source>
        <dbReference type="Proteomes" id="UP000001203"/>
    </source>
</evidence>
<dbReference type="Pfam" id="PF00561">
    <property type="entry name" value="Abhydrolase_1"/>
    <property type="match status" value="1"/>
</dbReference>
<dbReference type="PANTHER" id="PTHR10272">
    <property type="entry name" value="PLATELET-ACTIVATING FACTOR ACETYLHYDROLASE"/>
    <property type="match status" value="1"/>
</dbReference>
<feature type="region of interest" description="Disordered" evidence="4">
    <location>
        <begin position="184"/>
        <end position="212"/>
    </location>
</feature>
<evidence type="ECO:0000313" key="8">
    <source>
        <dbReference type="EMBL" id="ACB49547.1"/>
    </source>
</evidence>
<dbReference type="AlphaFoldDB" id="B1X046"/>
<feature type="signal peptide" evidence="5">
    <location>
        <begin position="1"/>
        <end position="31"/>
    </location>
</feature>
<dbReference type="OrthoDB" id="422423at2"/>
<evidence type="ECO:0000259" key="7">
    <source>
        <dbReference type="Pfam" id="PF07176"/>
    </source>
</evidence>
<dbReference type="RefSeq" id="WP_009546694.1">
    <property type="nucleotide sequence ID" value="NC_010546.1"/>
</dbReference>
<name>B1X046_CROS5</name>
<sequence length="552" mass="61123">MTQPKMKQRFNTLVSLGSWLIGTTMVSPAIAAEEIKFYYNNLSQTVKVESLEAFAADGTVKPDLRTIFNLVKPDEAEKAKFQAILLKPFQLNPVLLSRLLNTDEGDRLLTRLGDLIEIQGGTNGKSVLRGSMIQAAAKPKGLTILNFLQTLPTNMQINVRRTLQQAKNADFLVKTTGELVDTTERLSQEESKADPLSVDFSQLPNPGDKGSVSFTRERWDLRDENRERAFYVEVYRPKLPPSAKMPVIVLSHGLGERPETYYETGELLASHGFLVAMPQHPGSDTKHKQALLEGLARDIFSLNEFIDRPLDISYTLDELERRNQQEFGGQLNLTKVGAFGHSFGGYTALAVAGATIDTKHLDKDCASDIGGFNQALLLQCRALKLTQPLPMVKDERIGAVLVYNPVNASIFGPQGLAQVEVPVFVGAGSYDLSTPFIFEQARSFPWLVNAHQSYLLLQQGDSHVNIIKLGAGSYAIATSLLKLTLPDENLRQYYARPSIVAFAQVYVANNQEYLSYLHPSYDAYLSEGQEFKAFLITGKSAPILNQSFPGTK</sequence>
<dbReference type="InterPro" id="IPR010802">
    <property type="entry name" value="DUF1400"/>
</dbReference>
<proteinExistence type="predicted"/>
<dbReference type="GO" id="GO:0003847">
    <property type="term" value="F:1-alkyl-2-acetylglycerophosphocholine esterase activity"/>
    <property type="evidence" value="ECO:0007669"/>
    <property type="project" value="TreeGrafter"/>
</dbReference>
<keyword evidence="1" id="KW-0378">Hydrolase</keyword>
<keyword evidence="5" id="KW-0732">Signal</keyword>
<feature type="chain" id="PRO_5002772242" evidence="5">
    <location>
        <begin position="32"/>
        <end position="552"/>
    </location>
</feature>
<dbReference type="Gene3D" id="3.40.50.1820">
    <property type="entry name" value="alpha/beta hydrolase"/>
    <property type="match status" value="1"/>
</dbReference>
<accession>B1X046</accession>
<dbReference type="InterPro" id="IPR000073">
    <property type="entry name" value="AB_hydrolase_1"/>
</dbReference>
<feature type="domain" description="AB hydrolase-1" evidence="6">
    <location>
        <begin position="246"/>
        <end position="353"/>
    </location>
</feature>
<dbReference type="ESTHER" id="cyaa5-b1x046">
    <property type="family name" value="Duf_1400"/>
</dbReference>
<dbReference type="InterPro" id="IPR029058">
    <property type="entry name" value="AB_hydrolase_fold"/>
</dbReference>